<reference evidence="1 2" key="1">
    <citation type="submission" date="2017-08" db="EMBL/GenBank/DDBJ databases">
        <title>Infants hospitalized years apart are colonized by the same room-sourced microbial strains.</title>
        <authorList>
            <person name="Brooks B."/>
            <person name="Olm M.R."/>
            <person name="Firek B.A."/>
            <person name="Baker R."/>
            <person name="Thomas B.C."/>
            <person name="Morowitz M.J."/>
            <person name="Banfield J.F."/>
        </authorList>
    </citation>
    <scope>NUCLEOTIDE SEQUENCE [LARGE SCALE GENOMIC DNA]</scope>
    <source>
        <strain evidence="1">S2_003_000_R2_14</strain>
    </source>
</reference>
<dbReference type="AlphaFoldDB" id="A0A2W5T6J6"/>
<accession>A0A2W5T6J6</accession>
<dbReference type="Proteomes" id="UP000249061">
    <property type="component" value="Unassembled WGS sequence"/>
</dbReference>
<proteinExistence type="predicted"/>
<dbReference type="EMBL" id="QFQP01000024">
    <property type="protein sequence ID" value="PZR08603.1"/>
    <property type="molecule type" value="Genomic_DNA"/>
</dbReference>
<evidence type="ECO:0000313" key="2">
    <source>
        <dbReference type="Proteomes" id="UP000249061"/>
    </source>
</evidence>
<sequence>MAVALVAAVAQAAVPEARREASATFAVDDAFQRAGGVQLYFLLINPDAPEAQRAALQPFLPLDREGRGARFTEPMYVSVSRVSYEVDKDVSFFSKERLLDLKYMQALAPQLEVTARPGGGFRVGRTPSNSMSIELHDDASFGAGLRRLAHGSPVVVQENDDFARVMGWRTAAWSTTWTFYEALAAGRTRVTVLSLNYLYNVPPPMLGGADRLFLDTRAQTLEFIAALRAYPG</sequence>
<gene>
    <name evidence="1" type="ORF">DI536_24160</name>
</gene>
<protein>
    <submittedName>
        <fullName evidence="1">Uncharacterized protein</fullName>
    </submittedName>
</protein>
<comment type="caution">
    <text evidence="1">The sequence shown here is derived from an EMBL/GenBank/DDBJ whole genome shotgun (WGS) entry which is preliminary data.</text>
</comment>
<name>A0A2W5T6J6_9BACT</name>
<organism evidence="1 2">
    <name type="scientific">Archangium gephyra</name>
    <dbReference type="NCBI Taxonomy" id="48"/>
    <lineage>
        <taxon>Bacteria</taxon>
        <taxon>Pseudomonadati</taxon>
        <taxon>Myxococcota</taxon>
        <taxon>Myxococcia</taxon>
        <taxon>Myxococcales</taxon>
        <taxon>Cystobacterineae</taxon>
        <taxon>Archangiaceae</taxon>
        <taxon>Archangium</taxon>
    </lineage>
</organism>
<evidence type="ECO:0000313" key="1">
    <source>
        <dbReference type="EMBL" id="PZR08603.1"/>
    </source>
</evidence>